<feature type="region of interest" description="Disordered" evidence="6">
    <location>
        <begin position="83"/>
        <end position="149"/>
    </location>
</feature>
<evidence type="ECO:0000256" key="3">
    <source>
        <dbReference type="ARBA" id="ARBA00022692"/>
    </source>
</evidence>
<proteinExistence type="inferred from homology"/>
<dbReference type="Proteomes" id="UP000696280">
    <property type="component" value="Unassembled WGS sequence"/>
</dbReference>
<evidence type="ECO:0000256" key="2">
    <source>
        <dbReference type="ARBA" id="ARBA00009530"/>
    </source>
</evidence>
<dbReference type="AlphaFoldDB" id="A0A9N9KNG5"/>
<evidence type="ECO:0000256" key="4">
    <source>
        <dbReference type="ARBA" id="ARBA00022989"/>
    </source>
</evidence>
<dbReference type="OrthoDB" id="2802411at2759"/>
<evidence type="ECO:0000256" key="1">
    <source>
        <dbReference type="ARBA" id="ARBA00004370"/>
    </source>
</evidence>
<keyword evidence="5 7" id="KW-0472">Membrane</keyword>
<protein>
    <recommendedName>
        <fullName evidence="10">Stress response RCI peptide</fullName>
    </recommendedName>
</protein>
<evidence type="ECO:0000256" key="6">
    <source>
        <dbReference type="SAM" id="MobiDB-lite"/>
    </source>
</evidence>
<accession>A0A9N9KNG5</accession>
<feature type="compositionally biased region" description="Basic and acidic residues" evidence="6">
    <location>
        <begin position="139"/>
        <end position="149"/>
    </location>
</feature>
<organism evidence="8 9">
    <name type="scientific">Hymenoscyphus fraxineus</name>
    <dbReference type="NCBI Taxonomy" id="746836"/>
    <lineage>
        <taxon>Eukaryota</taxon>
        <taxon>Fungi</taxon>
        <taxon>Dikarya</taxon>
        <taxon>Ascomycota</taxon>
        <taxon>Pezizomycotina</taxon>
        <taxon>Leotiomycetes</taxon>
        <taxon>Helotiales</taxon>
        <taxon>Helotiaceae</taxon>
        <taxon>Hymenoscyphus</taxon>
    </lineage>
</organism>
<comment type="caution">
    <text evidence="8">The sequence shown here is derived from an EMBL/GenBank/DDBJ whole genome shotgun (WGS) entry which is preliminary data.</text>
</comment>
<dbReference type="PANTHER" id="PTHR21659:SF57">
    <property type="entry name" value="PLASMA MEMBRANE PROTEOLIPID 31"/>
    <property type="match status" value="1"/>
</dbReference>
<keyword evidence="4 7" id="KW-1133">Transmembrane helix</keyword>
<gene>
    <name evidence="8" type="ORF">HYFRA_00004825</name>
</gene>
<keyword evidence="3 7" id="KW-0812">Transmembrane</keyword>
<dbReference type="GO" id="GO:0016020">
    <property type="term" value="C:membrane"/>
    <property type="evidence" value="ECO:0007669"/>
    <property type="project" value="UniProtKB-SubCell"/>
</dbReference>
<evidence type="ECO:0000313" key="9">
    <source>
        <dbReference type="Proteomes" id="UP000696280"/>
    </source>
</evidence>
<evidence type="ECO:0000256" key="7">
    <source>
        <dbReference type="SAM" id="Phobius"/>
    </source>
</evidence>
<dbReference type="Pfam" id="PF01679">
    <property type="entry name" value="Pmp3"/>
    <property type="match status" value="1"/>
</dbReference>
<dbReference type="InterPro" id="IPR000612">
    <property type="entry name" value="PMP3"/>
</dbReference>
<feature type="compositionally biased region" description="Polar residues" evidence="6">
    <location>
        <begin position="113"/>
        <end position="125"/>
    </location>
</feature>
<reference evidence="8" key="1">
    <citation type="submission" date="2021-07" db="EMBL/GenBank/DDBJ databases">
        <authorList>
            <person name="Durling M."/>
        </authorList>
    </citation>
    <scope>NUCLEOTIDE SEQUENCE</scope>
</reference>
<comment type="subcellular location">
    <subcellularLocation>
        <location evidence="1">Membrane</location>
    </subcellularLocation>
</comment>
<evidence type="ECO:0000256" key="5">
    <source>
        <dbReference type="ARBA" id="ARBA00023136"/>
    </source>
</evidence>
<evidence type="ECO:0000313" key="8">
    <source>
        <dbReference type="EMBL" id="CAG8949202.1"/>
    </source>
</evidence>
<dbReference type="PANTHER" id="PTHR21659">
    <property type="entry name" value="HYDROPHOBIC PROTEIN RCI2 LOW TEMPERATURE AND SALT RESPONSIVE PROTEIN LTI6 -RELATED"/>
    <property type="match status" value="1"/>
</dbReference>
<feature type="transmembrane region" description="Helical" evidence="7">
    <location>
        <begin position="32"/>
        <end position="53"/>
    </location>
</feature>
<comment type="similarity">
    <text evidence="2">Belongs to the UPF0057 (PMP3) family.</text>
</comment>
<sequence length="149" mass="16039">MCSSDVFLGLLAILFPPLPVWVKTGLCSADSLINICLCMLGFIPGLLHAWYIIAKFPEYDDYDSVPQDAESGRVTYVVVTTPNGGHTRVQNHNIQPGPQNYGTTAPMAPPVHQDQNGTWNNNGAEGSSGAVPPSYAEAVKGDHKVQSRD</sequence>
<keyword evidence="9" id="KW-1185">Reference proteome</keyword>
<evidence type="ECO:0008006" key="10">
    <source>
        <dbReference type="Google" id="ProtNLM"/>
    </source>
</evidence>
<dbReference type="EMBL" id="CAJVRL010000002">
    <property type="protein sequence ID" value="CAG8949202.1"/>
    <property type="molecule type" value="Genomic_DNA"/>
</dbReference>
<name>A0A9N9KNG5_9HELO</name>
<feature type="compositionally biased region" description="Polar residues" evidence="6">
    <location>
        <begin position="83"/>
        <end position="103"/>
    </location>
</feature>